<organism evidence="1 2">
    <name type="scientific">Candidatus Manganitrophus noduliformans</name>
    <dbReference type="NCBI Taxonomy" id="2606439"/>
    <lineage>
        <taxon>Bacteria</taxon>
        <taxon>Pseudomonadati</taxon>
        <taxon>Nitrospirota</taxon>
        <taxon>Nitrospiria</taxon>
        <taxon>Candidatus Troglogloeales</taxon>
        <taxon>Candidatus Manganitrophaceae</taxon>
        <taxon>Candidatus Manganitrophus</taxon>
    </lineage>
</organism>
<accession>A0A7X6IC49</accession>
<evidence type="ECO:0000313" key="2">
    <source>
        <dbReference type="Proteomes" id="UP000534783"/>
    </source>
</evidence>
<sequence length="415" mass="46814">MRIENLRTEFGTDKAKVIATVIWEDYDQPVTDVYFETDAAFADSLTCNPHAFLVASLIPAFHFGERRILIKEEICPELREGLLAVMTLMRHWYYKPDKQLVQIETKTRAKVLTPNKPPRTGVFVSGGLDSFAALRSNRLNFSPEHPGSFKDGLIVFGFHGEEPDHFKQVLASLSEVAEEVGITPIQIRTNLVALGPGWAFWADELFGAAFAAVAHAFTNRLTTVALASAGFCFPRKFDPHGSHPLIDPNYSSSDLRIHHDGIALSRLEKARLISDWDFALKHLRVCNRTGSVRSETLNCGKCEKCIRTMLSFSALGILHKVPVFPAQDISADLVRSVRLSSVSVRCYHELLAPLAERGRKDLVSAIEDKIKQCERSEKLNRWKTKLKQFDRKYLNSSLVHLNQTLLQKKEMARKL</sequence>
<proteinExistence type="predicted"/>
<comment type="caution">
    <text evidence="1">The sequence shown here is derived from an EMBL/GenBank/DDBJ whole genome shotgun (WGS) entry which is preliminary data.</text>
</comment>
<dbReference type="Proteomes" id="UP000534783">
    <property type="component" value="Unassembled WGS sequence"/>
</dbReference>
<name>A0A7X6IC49_9BACT</name>
<dbReference type="AlphaFoldDB" id="A0A7X6IC49"/>
<gene>
    <name evidence="1" type="ORF">MNODULE_15305</name>
</gene>
<keyword evidence="2" id="KW-1185">Reference proteome</keyword>
<protein>
    <submittedName>
        <fullName evidence="1">Uncharacterized protein</fullName>
    </submittedName>
</protein>
<evidence type="ECO:0000313" key="1">
    <source>
        <dbReference type="EMBL" id="NKE72115.1"/>
    </source>
</evidence>
<dbReference type="RefSeq" id="WP_168061489.1">
    <property type="nucleotide sequence ID" value="NZ_VTOW01000003.1"/>
</dbReference>
<dbReference type="EMBL" id="VTOW01000003">
    <property type="protein sequence ID" value="NKE72115.1"/>
    <property type="molecule type" value="Genomic_DNA"/>
</dbReference>
<reference evidence="1 2" key="1">
    <citation type="journal article" date="2020" name="Nature">
        <title>Bacterial chemolithoautotrophy via manganese oxidation.</title>
        <authorList>
            <person name="Yu H."/>
            <person name="Leadbetter J.R."/>
        </authorList>
    </citation>
    <scope>NUCLEOTIDE SEQUENCE [LARGE SCALE GENOMIC DNA]</scope>
    <source>
        <strain evidence="1 2">Mn-1</strain>
    </source>
</reference>